<comment type="pathway">
    <text evidence="1">Cofactor biosynthesis; adenosylcobalamin biosynthesis.</text>
</comment>
<evidence type="ECO:0000256" key="2">
    <source>
        <dbReference type="ARBA" id="ARBA00022573"/>
    </source>
</evidence>
<evidence type="ECO:0000313" key="7">
    <source>
        <dbReference type="Proteomes" id="UP000231092"/>
    </source>
</evidence>
<evidence type="ECO:0000256" key="5">
    <source>
        <dbReference type="ARBA" id="ARBA00022691"/>
    </source>
</evidence>
<protein>
    <submittedName>
        <fullName evidence="6">Precorrin-6Y C5,15-methyltransferase (Decarboxylating)</fullName>
    </submittedName>
</protein>
<dbReference type="PANTHER" id="PTHR43182">
    <property type="entry name" value="COBALT-PRECORRIN-6B C(15)-METHYLTRANSFERASE (DECARBOXYLATING)"/>
    <property type="match status" value="1"/>
</dbReference>
<evidence type="ECO:0000256" key="3">
    <source>
        <dbReference type="ARBA" id="ARBA00022603"/>
    </source>
</evidence>
<proteinExistence type="predicted"/>
<keyword evidence="2" id="KW-0169">Cobalamin biosynthesis</keyword>
<dbReference type="GO" id="GO:0009236">
    <property type="term" value="P:cobalamin biosynthetic process"/>
    <property type="evidence" value="ECO:0007669"/>
    <property type="project" value="UniProtKB-UniPathway"/>
</dbReference>
<dbReference type="Gene3D" id="3.40.50.150">
    <property type="entry name" value="Vaccinia Virus protein VP39"/>
    <property type="match status" value="1"/>
</dbReference>
<reference evidence="6 7" key="1">
    <citation type="submission" date="2017-11" db="EMBL/GenBank/DDBJ databases">
        <title>Understudied soil microbes with underappreciated capabilities: Untangling the Clostridium saccharolyticum group.</title>
        <authorList>
            <person name="Leschine S."/>
        </authorList>
    </citation>
    <scope>NUCLEOTIDE SEQUENCE [LARGE SCALE GENOMIC DNA]</scope>
    <source>
        <strain evidence="6 7">18A</strain>
    </source>
</reference>
<dbReference type="PANTHER" id="PTHR43182:SF1">
    <property type="entry name" value="COBALT-PRECORRIN-7 C(5)-METHYLTRANSFERASE"/>
    <property type="match status" value="1"/>
</dbReference>
<dbReference type="CDD" id="cd02440">
    <property type="entry name" value="AdoMet_MTases"/>
    <property type="match status" value="1"/>
</dbReference>
<dbReference type="EMBL" id="PGET01000001">
    <property type="protein sequence ID" value="PJJ27574.1"/>
    <property type="molecule type" value="Genomic_DNA"/>
</dbReference>
<dbReference type="UniPathway" id="UPA00148"/>
<dbReference type="SUPFAM" id="SSF53335">
    <property type="entry name" value="S-adenosyl-L-methionine-dependent methyltransferases"/>
    <property type="match status" value="1"/>
</dbReference>
<evidence type="ECO:0000256" key="1">
    <source>
        <dbReference type="ARBA" id="ARBA00004953"/>
    </source>
</evidence>
<dbReference type="RefSeq" id="WP_100304193.1">
    <property type="nucleotide sequence ID" value="NZ_PGET01000001.1"/>
</dbReference>
<dbReference type="InterPro" id="IPR014008">
    <property type="entry name" value="Cbl_synth_MTase_CbiT"/>
</dbReference>
<dbReference type="OrthoDB" id="9780707at2"/>
<dbReference type="GO" id="GO:0008276">
    <property type="term" value="F:protein methyltransferase activity"/>
    <property type="evidence" value="ECO:0007669"/>
    <property type="project" value="InterPro"/>
</dbReference>
<dbReference type="GO" id="GO:0032259">
    <property type="term" value="P:methylation"/>
    <property type="evidence" value="ECO:0007669"/>
    <property type="project" value="UniProtKB-KW"/>
</dbReference>
<organism evidence="6 7">
    <name type="scientific">[Clostridium] celerecrescens 18A</name>
    <dbReference type="NCBI Taxonomy" id="1286362"/>
    <lineage>
        <taxon>Bacteria</taxon>
        <taxon>Bacillati</taxon>
        <taxon>Bacillota</taxon>
        <taxon>Clostridia</taxon>
        <taxon>Lachnospirales</taxon>
        <taxon>Lachnospiraceae</taxon>
        <taxon>Lacrimispora</taxon>
    </lineage>
</organism>
<keyword evidence="3 6" id="KW-0489">Methyltransferase</keyword>
<keyword evidence="5" id="KW-0949">S-adenosyl-L-methionine</keyword>
<dbReference type="Proteomes" id="UP000231092">
    <property type="component" value="Unassembled WGS sequence"/>
</dbReference>
<dbReference type="AlphaFoldDB" id="A0A2M8Z2A5"/>
<gene>
    <name evidence="6" type="ORF">H171_1043</name>
</gene>
<dbReference type="InterPro" id="IPR050714">
    <property type="entry name" value="Cobalamin_biosynth_MTase"/>
</dbReference>
<evidence type="ECO:0000256" key="4">
    <source>
        <dbReference type="ARBA" id="ARBA00022679"/>
    </source>
</evidence>
<sequence length="190" mass="20599">MRDELFIRGDVPMTKSEVRAVSISKLELEPDSVLYDIGAGTGSVSIEASRYLTEGRVYAIEKKAEAIDLIKANKEKFGASRLEIVEGTAPEILEALEAPTHVFIGGTSGTMDRVLSLVLKKNPGIRIVINAIALESLSEILSWLKQHSITAEIVQVQISKGREAGDYHLMMGQNPVYVISFGGEGRNGIG</sequence>
<name>A0A2M8Z2A5_9FIRM</name>
<keyword evidence="4 6" id="KW-0808">Transferase</keyword>
<evidence type="ECO:0000313" key="6">
    <source>
        <dbReference type="EMBL" id="PJJ27574.1"/>
    </source>
</evidence>
<accession>A0A2M8Z2A5</accession>
<dbReference type="NCBIfam" id="TIGR02469">
    <property type="entry name" value="CbiT"/>
    <property type="match status" value="1"/>
</dbReference>
<dbReference type="InterPro" id="IPR029063">
    <property type="entry name" value="SAM-dependent_MTases_sf"/>
</dbReference>
<comment type="caution">
    <text evidence="6">The sequence shown here is derived from an EMBL/GenBank/DDBJ whole genome shotgun (WGS) entry which is preliminary data.</text>
</comment>